<reference evidence="11 12" key="1">
    <citation type="submission" date="2016-10" db="EMBL/GenBank/DDBJ databases">
        <authorList>
            <person name="Varghese N."/>
            <person name="Submissions S."/>
        </authorList>
    </citation>
    <scope>NUCLEOTIDE SEQUENCE [LARGE SCALE GENOMIC DNA]</scope>
    <source>
        <strain evidence="11 12">DSM 1741</strain>
    </source>
</reference>
<evidence type="ECO:0000256" key="5">
    <source>
        <dbReference type="ARBA" id="ARBA00022692"/>
    </source>
</evidence>
<evidence type="ECO:0000256" key="4">
    <source>
        <dbReference type="ARBA" id="ARBA00022519"/>
    </source>
</evidence>
<comment type="similarity">
    <text evidence="8">Belongs to the TRAP transporter small permease family.</text>
</comment>
<protein>
    <submittedName>
        <fullName evidence="11">TRAP-type C4-dicarboxylate transport system, small permease component</fullName>
    </submittedName>
</protein>
<dbReference type="PANTHER" id="PTHR35011">
    <property type="entry name" value="2,3-DIKETO-L-GULONATE TRAP TRANSPORTER SMALL PERMEASE PROTEIN YIAM"/>
    <property type="match status" value="1"/>
</dbReference>
<dbReference type="GO" id="GO:0005886">
    <property type="term" value="C:plasma membrane"/>
    <property type="evidence" value="ECO:0007669"/>
    <property type="project" value="UniProtKB-SubCell"/>
</dbReference>
<keyword evidence="3" id="KW-1003">Cell membrane</keyword>
<keyword evidence="7 9" id="KW-0472">Membrane</keyword>
<keyword evidence="6 9" id="KW-1133">Transmembrane helix</keyword>
<evidence type="ECO:0000259" key="10">
    <source>
        <dbReference type="Pfam" id="PF04290"/>
    </source>
</evidence>
<evidence type="ECO:0000256" key="9">
    <source>
        <dbReference type="SAM" id="Phobius"/>
    </source>
</evidence>
<dbReference type="GO" id="GO:0022857">
    <property type="term" value="F:transmembrane transporter activity"/>
    <property type="evidence" value="ECO:0007669"/>
    <property type="project" value="TreeGrafter"/>
</dbReference>
<dbReference type="OrthoDB" id="5454104at2"/>
<dbReference type="InterPro" id="IPR007387">
    <property type="entry name" value="TRAP_DctQ"/>
</dbReference>
<name>A0A8G2F8Z9_DESNO</name>
<feature type="domain" description="Tripartite ATP-independent periplasmic transporters DctQ component" evidence="10">
    <location>
        <begin position="26"/>
        <end position="149"/>
    </location>
</feature>
<evidence type="ECO:0000256" key="3">
    <source>
        <dbReference type="ARBA" id="ARBA00022475"/>
    </source>
</evidence>
<keyword evidence="12" id="KW-1185">Reference proteome</keyword>
<gene>
    <name evidence="11" type="ORF">SAMN05421830_11273</name>
</gene>
<dbReference type="Proteomes" id="UP000199581">
    <property type="component" value="Unassembled WGS sequence"/>
</dbReference>
<feature type="transmembrane region" description="Helical" evidence="9">
    <location>
        <begin position="48"/>
        <end position="66"/>
    </location>
</feature>
<keyword evidence="2" id="KW-0813">Transport</keyword>
<feature type="transmembrane region" description="Helical" evidence="9">
    <location>
        <begin position="128"/>
        <end position="147"/>
    </location>
</feature>
<evidence type="ECO:0000256" key="8">
    <source>
        <dbReference type="ARBA" id="ARBA00038436"/>
    </source>
</evidence>
<evidence type="ECO:0000313" key="12">
    <source>
        <dbReference type="Proteomes" id="UP000199581"/>
    </source>
</evidence>
<dbReference type="PANTHER" id="PTHR35011:SF2">
    <property type="entry name" value="2,3-DIKETO-L-GULONATE TRAP TRANSPORTER SMALL PERMEASE PROTEIN YIAM"/>
    <property type="match status" value="1"/>
</dbReference>
<proteinExistence type="inferred from homology"/>
<dbReference type="EMBL" id="FOTO01000012">
    <property type="protein sequence ID" value="SFM04365.1"/>
    <property type="molecule type" value="Genomic_DNA"/>
</dbReference>
<dbReference type="Pfam" id="PF04290">
    <property type="entry name" value="DctQ"/>
    <property type="match status" value="1"/>
</dbReference>
<keyword evidence="4" id="KW-0997">Cell inner membrane</keyword>
<sequence length="185" mass="21872">MVKKFFFSLMDHFESYICQVLLVFFVVTLFMQIILRAINMSLSWTEEIARYAFLWFILFGACYATRLSALNRVTMQFAKFPRWVKDVSLFVSDLIWLCFCFIMAWHGYRAVMDLVEFPYHTPALDWDLSKVYLVFPLSFLLMAIRIIQVNVIKYVLKKEIEDPDAEAVRESQKSLVIEEEEGGKQ</sequence>
<comment type="caution">
    <text evidence="11">The sequence shown here is derived from an EMBL/GenBank/DDBJ whole genome shotgun (WGS) entry which is preliminary data.</text>
</comment>
<organism evidence="11 12">
    <name type="scientific">Desulfomicrobium norvegicum (strain DSM 1741 / NCIMB 8310)</name>
    <name type="common">Desulfovibrio baculatus (strain Norway 4)</name>
    <name type="synonym">Desulfovibrio desulfuricans (strain Norway 4)</name>
    <dbReference type="NCBI Taxonomy" id="52561"/>
    <lineage>
        <taxon>Bacteria</taxon>
        <taxon>Pseudomonadati</taxon>
        <taxon>Thermodesulfobacteriota</taxon>
        <taxon>Desulfovibrionia</taxon>
        <taxon>Desulfovibrionales</taxon>
        <taxon>Desulfomicrobiaceae</taxon>
        <taxon>Desulfomicrobium</taxon>
    </lineage>
</organism>
<evidence type="ECO:0000256" key="2">
    <source>
        <dbReference type="ARBA" id="ARBA00022448"/>
    </source>
</evidence>
<accession>A0A8G2F8Z9</accession>
<keyword evidence="5 9" id="KW-0812">Transmembrane</keyword>
<dbReference type="AlphaFoldDB" id="A0A8G2F8Z9"/>
<dbReference type="GO" id="GO:0015740">
    <property type="term" value="P:C4-dicarboxylate transport"/>
    <property type="evidence" value="ECO:0007669"/>
    <property type="project" value="TreeGrafter"/>
</dbReference>
<feature type="transmembrane region" description="Helical" evidence="9">
    <location>
        <begin position="87"/>
        <end position="108"/>
    </location>
</feature>
<feature type="transmembrane region" description="Helical" evidence="9">
    <location>
        <begin position="20"/>
        <end position="42"/>
    </location>
</feature>
<evidence type="ECO:0000256" key="6">
    <source>
        <dbReference type="ARBA" id="ARBA00022989"/>
    </source>
</evidence>
<evidence type="ECO:0000256" key="7">
    <source>
        <dbReference type="ARBA" id="ARBA00023136"/>
    </source>
</evidence>
<comment type="subcellular location">
    <subcellularLocation>
        <location evidence="1">Cell inner membrane</location>
        <topology evidence="1">Multi-pass membrane protein</topology>
    </subcellularLocation>
</comment>
<dbReference type="InterPro" id="IPR055348">
    <property type="entry name" value="DctQ"/>
</dbReference>
<evidence type="ECO:0000256" key="1">
    <source>
        <dbReference type="ARBA" id="ARBA00004429"/>
    </source>
</evidence>
<evidence type="ECO:0000313" key="11">
    <source>
        <dbReference type="EMBL" id="SFM04365.1"/>
    </source>
</evidence>